<evidence type="ECO:0000259" key="13">
    <source>
        <dbReference type="Pfam" id="PF02875"/>
    </source>
</evidence>
<comment type="pathway">
    <text evidence="10 11">Cell wall biogenesis; peptidoglycan biosynthesis.</text>
</comment>
<evidence type="ECO:0000256" key="10">
    <source>
        <dbReference type="HAMAP-Rule" id="MF_02019"/>
    </source>
</evidence>
<dbReference type="RefSeq" id="WP_076513622.1">
    <property type="nucleotide sequence ID" value="NZ_FTOH01000001.1"/>
</dbReference>
<keyword evidence="6 10" id="KW-0133">Cell shape</keyword>
<evidence type="ECO:0000256" key="7">
    <source>
        <dbReference type="ARBA" id="ARBA00022984"/>
    </source>
</evidence>
<comment type="similarity">
    <text evidence="10">Belongs to the MurCDEF family. MurF subfamily.</text>
</comment>
<keyword evidence="8 10" id="KW-0131">Cell cycle</keyword>
<feature type="domain" description="Mur ligase central" evidence="14">
    <location>
        <begin position="108"/>
        <end position="295"/>
    </location>
</feature>
<dbReference type="STRING" id="484498.SAMN05421686_101239"/>
<dbReference type="SUPFAM" id="SSF53244">
    <property type="entry name" value="MurD-like peptide ligases, peptide-binding domain"/>
    <property type="match status" value="1"/>
</dbReference>
<dbReference type="Gene3D" id="3.40.1190.10">
    <property type="entry name" value="Mur-like, catalytic domain"/>
    <property type="match status" value="1"/>
</dbReference>
<gene>
    <name evidence="10" type="primary">murF</name>
    <name evidence="15" type="ORF">SAMN05421686_101239</name>
</gene>
<keyword evidence="16" id="KW-1185">Reference proteome</keyword>
<feature type="domain" description="Mur ligase C-terminal" evidence="13">
    <location>
        <begin position="317"/>
        <end position="436"/>
    </location>
</feature>
<dbReference type="Proteomes" id="UP000185639">
    <property type="component" value="Unassembled WGS sequence"/>
</dbReference>
<dbReference type="InterPro" id="IPR005863">
    <property type="entry name" value="UDP-N-AcMur_synth"/>
</dbReference>
<dbReference type="InterPro" id="IPR004101">
    <property type="entry name" value="Mur_ligase_C"/>
</dbReference>
<dbReference type="SUPFAM" id="SSF53623">
    <property type="entry name" value="MurD-like peptide ligases, catalytic domain"/>
    <property type="match status" value="1"/>
</dbReference>
<dbReference type="InterPro" id="IPR036565">
    <property type="entry name" value="Mur-like_cat_sf"/>
</dbReference>
<dbReference type="GO" id="GO:0051301">
    <property type="term" value="P:cell division"/>
    <property type="evidence" value="ECO:0007669"/>
    <property type="project" value="UniProtKB-KW"/>
</dbReference>
<dbReference type="Pfam" id="PF02875">
    <property type="entry name" value="Mur_ligase_C"/>
    <property type="match status" value="1"/>
</dbReference>
<keyword evidence="9 10" id="KW-0961">Cell wall biogenesis/degradation</keyword>
<protein>
    <recommendedName>
        <fullName evidence="10 11">UDP-N-acetylmuramoyl-tripeptide--D-alanyl-D-alanine ligase</fullName>
        <ecNumber evidence="10 11">6.3.2.10</ecNumber>
    </recommendedName>
    <alternativeName>
        <fullName evidence="10">D-alanyl-D-alanine-adding enzyme</fullName>
    </alternativeName>
</protein>
<dbReference type="EMBL" id="FTOH01000001">
    <property type="protein sequence ID" value="SIS43044.1"/>
    <property type="molecule type" value="Genomic_DNA"/>
</dbReference>
<dbReference type="Gene3D" id="3.90.190.20">
    <property type="entry name" value="Mur ligase, C-terminal domain"/>
    <property type="match status" value="1"/>
</dbReference>
<evidence type="ECO:0000259" key="14">
    <source>
        <dbReference type="Pfam" id="PF08245"/>
    </source>
</evidence>
<dbReference type="InterPro" id="IPR035911">
    <property type="entry name" value="MurE/MurF_N"/>
</dbReference>
<comment type="function">
    <text evidence="10 11">Involved in cell wall formation. Catalyzes the final step in the synthesis of UDP-N-acetylmuramoyl-pentapeptide, the precursor of murein.</text>
</comment>
<evidence type="ECO:0000256" key="6">
    <source>
        <dbReference type="ARBA" id="ARBA00022960"/>
    </source>
</evidence>
<dbReference type="OrthoDB" id="9801978at2"/>
<keyword evidence="5 10" id="KW-0067">ATP-binding</keyword>
<evidence type="ECO:0000313" key="15">
    <source>
        <dbReference type="EMBL" id="SIS43044.1"/>
    </source>
</evidence>
<dbReference type="HAMAP" id="MF_02019">
    <property type="entry name" value="MurF"/>
    <property type="match status" value="1"/>
</dbReference>
<dbReference type="PANTHER" id="PTHR43024">
    <property type="entry name" value="UDP-N-ACETYLMURAMOYL-TRIPEPTIDE--D-ALANYL-D-ALANINE LIGASE"/>
    <property type="match status" value="1"/>
</dbReference>
<keyword evidence="3 10" id="KW-0132">Cell division</keyword>
<dbReference type="PANTHER" id="PTHR43024:SF1">
    <property type="entry name" value="UDP-N-ACETYLMURAMOYL-TRIPEPTIDE--D-ALANYL-D-ALANINE LIGASE"/>
    <property type="match status" value="1"/>
</dbReference>
<evidence type="ECO:0000256" key="3">
    <source>
        <dbReference type="ARBA" id="ARBA00022618"/>
    </source>
</evidence>
<dbReference type="AlphaFoldDB" id="A0A1N7J182"/>
<keyword evidence="1 10" id="KW-0963">Cytoplasm</keyword>
<sequence>MLRNPSLAEIAEITGGELLSEGAHGQCLAVSTDTRTIQKGSLYIPLKGDRFDGHNFAENAREAGALAMLTERELAVDLPQIKVKDTLLALADIAAWHRDQFNGRVVAVTGSAGKTTVKQLMGSVLNQRYKTLITQGNLNNHIGAPLTLLSLQPEHEAAMIELGASAVGEIAYTARLTRPEVGILTNVVPAHLEGFGSIDNIALTKGELIDAVTPSGTMVLNADDHYFTQWLSRATALNVISFGFSDRADVTAKDICESLTGSEFTLVLPDESVSVSLSLSGLHNVRNALAVAAAASSLGFSSVEIKAGLEQSAAVAGRLERCKGQRGQVIFNDAYNANPESFCAAIDVLKLAEGRRILVMGDMGELGDAATTMHVRVGNYAKDQSIECLVATGPLSKSAVEAFGDNGHWFENREAVTEFLTKTTKSGDTLLVKGSRSAGMDQVVRSLADKEED</sequence>
<dbReference type="GO" id="GO:0071555">
    <property type="term" value="P:cell wall organization"/>
    <property type="evidence" value="ECO:0007669"/>
    <property type="project" value="UniProtKB-KW"/>
</dbReference>
<feature type="binding site" evidence="10">
    <location>
        <begin position="110"/>
        <end position="116"/>
    </location>
    <ligand>
        <name>ATP</name>
        <dbReference type="ChEBI" id="CHEBI:30616"/>
    </ligand>
</feature>
<evidence type="ECO:0000259" key="12">
    <source>
        <dbReference type="Pfam" id="PF01225"/>
    </source>
</evidence>
<keyword evidence="2 10" id="KW-0436">Ligase</keyword>
<evidence type="ECO:0000256" key="11">
    <source>
        <dbReference type="RuleBase" id="RU004136"/>
    </source>
</evidence>
<dbReference type="GO" id="GO:0047480">
    <property type="term" value="F:UDP-N-acetylmuramoyl-tripeptide-D-alanyl-D-alanine ligase activity"/>
    <property type="evidence" value="ECO:0007669"/>
    <property type="project" value="UniProtKB-UniRule"/>
</dbReference>
<evidence type="ECO:0000256" key="8">
    <source>
        <dbReference type="ARBA" id="ARBA00023306"/>
    </source>
</evidence>
<dbReference type="Pfam" id="PF08245">
    <property type="entry name" value="Mur_ligase_M"/>
    <property type="match status" value="1"/>
</dbReference>
<reference evidence="16" key="1">
    <citation type="submission" date="2017-01" db="EMBL/GenBank/DDBJ databases">
        <authorList>
            <person name="Varghese N."/>
            <person name="Submissions S."/>
        </authorList>
    </citation>
    <scope>NUCLEOTIDE SEQUENCE [LARGE SCALE GENOMIC DNA]</scope>
    <source>
        <strain evidence="16">DSM 24913</strain>
    </source>
</reference>
<dbReference type="GO" id="GO:0009252">
    <property type="term" value="P:peptidoglycan biosynthetic process"/>
    <property type="evidence" value="ECO:0007669"/>
    <property type="project" value="UniProtKB-UniRule"/>
</dbReference>
<accession>A0A1N7J182</accession>
<name>A0A1N7J182_9GAMM</name>
<evidence type="ECO:0000256" key="1">
    <source>
        <dbReference type="ARBA" id="ARBA00022490"/>
    </source>
</evidence>
<evidence type="ECO:0000256" key="4">
    <source>
        <dbReference type="ARBA" id="ARBA00022741"/>
    </source>
</evidence>
<keyword evidence="4 10" id="KW-0547">Nucleotide-binding</keyword>
<dbReference type="Gene3D" id="3.40.1390.10">
    <property type="entry name" value="MurE/MurF, N-terminal domain"/>
    <property type="match status" value="1"/>
</dbReference>
<keyword evidence="7 10" id="KW-0573">Peptidoglycan synthesis</keyword>
<dbReference type="NCBIfam" id="TIGR01143">
    <property type="entry name" value="murF"/>
    <property type="match status" value="1"/>
</dbReference>
<dbReference type="GO" id="GO:0008766">
    <property type="term" value="F:UDP-N-acetylmuramoylalanyl-D-glutamyl-2,6-diaminopimelate-D-alanyl-D-alanine ligase activity"/>
    <property type="evidence" value="ECO:0007669"/>
    <property type="project" value="RHEA"/>
</dbReference>
<comment type="catalytic activity">
    <reaction evidence="10 11">
        <text>D-alanyl-D-alanine + UDP-N-acetyl-alpha-D-muramoyl-L-alanyl-gamma-D-glutamyl-meso-2,6-diaminopimelate + ATP = UDP-N-acetyl-alpha-D-muramoyl-L-alanyl-gamma-D-glutamyl-meso-2,6-diaminopimeloyl-D-alanyl-D-alanine + ADP + phosphate + H(+)</text>
        <dbReference type="Rhea" id="RHEA:28374"/>
        <dbReference type="ChEBI" id="CHEBI:15378"/>
        <dbReference type="ChEBI" id="CHEBI:30616"/>
        <dbReference type="ChEBI" id="CHEBI:43474"/>
        <dbReference type="ChEBI" id="CHEBI:57822"/>
        <dbReference type="ChEBI" id="CHEBI:61386"/>
        <dbReference type="ChEBI" id="CHEBI:83905"/>
        <dbReference type="ChEBI" id="CHEBI:456216"/>
        <dbReference type="EC" id="6.3.2.10"/>
    </reaction>
</comment>
<proteinExistence type="inferred from homology"/>
<feature type="domain" description="Mur ligase N-terminal catalytic" evidence="12">
    <location>
        <begin position="30"/>
        <end position="95"/>
    </location>
</feature>
<dbReference type="InterPro" id="IPR051046">
    <property type="entry name" value="MurCDEF_CellWall_CoF430Synth"/>
</dbReference>
<dbReference type="InterPro" id="IPR036615">
    <property type="entry name" value="Mur_ligase_C_dom_sf"/>
</dbReference>
<dbReference type="Pfam" id="PF01225">
    <property type="entry name" value="Mur_ligase"/>
    <property type="match status" value="1"/>
</dbReference>
<dbReference type="InterPro" id="IPR013221">
    <property type="entry name" value="Mur_ligase_cen"/>
</dbReference>
<dbReference type="EC" id="6.3.2.10" evidence="10 11"/>
<evidence type="ECO:0000256" key="5">
    <source>
        <dbReference type="ARBA" id="ARBA00022840"/>
    </source>
</evidence>
<dbReference type="UniPathway" id="UPA00219"/>
<evidence type="ECO:0000256" key="9">
    <source>
        <dbReference type="ARBA" id="ARBA00023316"/>
    </source>
</evidence>
<organism evidence="15 16">
    <name type="scientific">Thalassolituus maritimus</name>
    <dbReference type="NCBI Taxonomy" id="484498"/>
    <lineage>
        <taxon>Bacteria</taxon>
        <taxon>Pseudomonadati</taxon>
        <taxon>Pseudomonadota</taxon>
        <taxon>Gammaproteobacteria</taxon>
        <taxon>Oceanospirillales</taxon>
        <taxon>Oceanospirillaceae</taxon>
        <taxon>Thalassolituus</taxon>
    </lineage>
</organism>
<dbReference type="GO" id="GO:0005524">
    <property type="term" value="F:ATP binding"/>
    <property type="evidence" value="ECO:0007669"/>
    <property type="project" value="UniProtKB-UniRule"/>
</dbReference>
<dbReference type="GO" id="GO:0008360">
    <property type="term" value="P:regulation of cell shape"/>
    <property type="evidence" value="ECO:0007669"/>
    <property type="project" value="UniProtKB-KW"/>
</dbReference>
<comment type="subcellular location">
    <subcellularLocation>
        <location evidence="10 11">Cytoplasm</location>
    </subcellularLocation>
</comment>
<evidence type="ECO:0000313" key="16">
    <source>
        <dbReference type="Proteomes" id="UP000185639"/>
    </source>
</evidence>
<dbReference type="SUPFAM" id="SSF63418">
    <property type="entry name" value="MurE/MurF N-terminal domain"/>
    <property type="match status" value="1"/>
</dbReference>
<dbReference type="GO" id="GO:0005737">
    <property type="term" value="C:cytoplasm"/>
    <property type="evidence" value="ECO:0007669"/>
    <property type="project" value="UniProtKB-SubCell"/>
</dbReference>
<dbReference type="InterPro" id="IPR000713">
    <property type="entry name" value="Mur_ligase_N"/>
</dbReference>
<evidence type="ECO:0000256" key="2">
    <source>
        <dbReference type="ARBA" id="ARBA00022598"/>
    </source>
</evidence>